<dbReference type="Proteomes" id="UP000054564">
    <property type="component" value="Unassembled WGS sequence"/>
</dbReference>
<accession>A0A0L0V601</accession>
<proteinExistence type="predicted"/>
<comment type="caution">
    <text evidence="1">The sequence shown here is derived from an EMBL/GenBank/DDBJ whole genome shotgun (WGS) entry which is preliminary data.</text>
</comment>
<organism evidence="1 2">
    <name type="scientific">Puccinia striiformis f. sp. tritici PST-78</name>
    <dbReference type="NCBI Taxonomy" id="1165861"/>
    <lineage>
        <taxon>Eukaryota</taxon>
        <taxon>Fungi</taxon>
        <taxon>Dikarya</taxon>
        <taxon>Basidiomycota</taxon>
        <taxon>Pucciniomycotina</taxon>
        <taxon>Pucciniomycetes</taxon>
        <taxon>Pucciniales</taxon>
        <taxon>Pucciniaceae</taxon>
        <taxon>Puccinia</taxon>
    </lineage>
</organism>
<evidence type="ECO:0000313" key="1">
    <source>
        <dbReference type="EMBL" id="KNE94702.1"/>
    </source>
</evidence>
<reference evidence="2" key="1">
    <citation type="submission" date="2014-03" db="EMBL/GenBank/DDBJ databases">
        <title>The Genome Sequence of Puccinia striiformis f. sp. tritici PST-78.</title>
        <authorList>
            <consortium name="The Broad Institute Genome Sequencing Platform"/>
            <person name="Cuomo C."/>
            <person name="Hulbert S."/>
            <person name="Chen X."/>
            <person name="Walker B."/>
            <person name="Young S.K."/>
            <person name="Zeng Q."/>
            <person name="Gargeya S."/>
            <person name="Fitzgerald M."/>
            <person name="Haas B."/>
            <person name="Abouelleil A."/>
            <person name="Alvarado L."/>
            <person name="Arachchi H.M."/>
            <person name="Berlin A.M."/>
            <person name="Chapman S.B."/>
            <person name="Goldberg J."/>
            <person name="Griggs A."/>
            <person name="Gujja S."/>
            <person name="Hansen M."/>
            <person name="Howarth C."/>
            <person name="Imamovic A."/>
            <person name="Larimer J."/>
            <person name="McCowan C."/>
            <person name="Montmayeur A."/>
            <person name="Murphy C."/>
            <person name="Neiman D."/>
            <person name="Pearson M."/>
            <person name="Priest M."/>
            <person name="Roberts A."/>
            <person name="Saif S."/>
            <person name="Shea T."/>
            <person name="Sisk P."/>
            <person name="Sykes S."/>
            <person name="Wortman J."/>
            <person name="Nusbaum C."/>
            <person name="Birren B."/>
        </authorList>
    </citation>
    <scope>NUCLEOTIDE SEQUENCE [LARGE SCALE GENOMIC DNA]</scope>
    <source>
        <strain evidence="2">race PST-78</strain>
    </source>
</reference>
<keyword evidence="2" id="KW-1185">Reference proteome</keyword>
<sequence length="410" mass="46724">MLDSSKLPNQHQRHCRHFGDLVLYGFRRLSNKYHPTAPEPPDLAYIEDSLLVLSLDQVKTQRALANELLWSLLPRLQRQIISLSLAVDVSNLRHEPGTNLNSILQIQAELDHVMDHLGYVIATLCPEATTQPNQTDDHHLKEFKSYRLHRLKTKFQDVLSGRMGTIYDAASEIIQQMELSSTPVRTDCNPESLEKCFYRHVFHALDAIDVMKDCFKTSELAVVQDSWDQPRRSIGGQLQFIIEMLTPSYDPTNGLAPGKFVGESVIQLANLTSPIFKLSRIFFTKLSKRGLTQERIPIYTEISSDQIENLAQSAVHVDDDLWQLVKYLSTASRGEAGVTSNNFIRIAESLRTRFDSPLLIVLMYFIPMIPDTDGLNVQKHYESWCVTWKTQMALAIYNFEQVANSFEGTP</sequence>
<gene>
    <name evidence="1" type="ORF">PSTG_11976</name>
</gene>
<evidence type="ECO:0000313" key="2">
    <source>
        <dbReference type="Proteomes" id="UP000054564"/>
    </source>
</evidence>
<dbReference type="PANTHER" id="PTHR33069:SF3">
    <property type="entry name" value="DYNEIN HEAVY CHAIN TAIL DOMAIN-CONTAINING PROTEIN"/>
    <property type="match status" value="1"/>
</dbReference>
<protein>
    <submittedName>
        <fullName evidence="1">Uncharacterized protein</fullName>
    </submittedName>
</protein>
<dbReference type="PANTHER" id="PTHR33069">
    <property type="entry name" value="CHROMOSOME 7, WHOLE GENOME SHOTGUN SEQUENCE-RELATED"/>
    <property type="match status" value="1"/>
</dbReference>
<dbReference type="OrthoDB" id="2506131at2759"/>
<dbReference type="AlphaFoldDB" id="A0A0L0V601"/>
<name>A0A0L0V601_9BASI</name>
<dbReference type="EMBL" id="AJIL01000111">
    <property type="protein sequence ID" value="KNE94702.1"/>
    <property type="molecule type" value="Genomic_DNA"/>
</dbReference>